<dbReference type="InterPro" id="IPR014782">
    <property type="entry name" value="Peptidase_M1_dom"/>
</dbReference>
<dbReference type="FunFam" id="2.60.40.1730:FF:000002">
    <property type="entry name" value="Aminopeptidase"/>
    <property type="match status" value="1"/>
</dbReference>
<dbReference type="InterPro" id="IPR027268">
    <property type="entry name" value="Peptidase_M4/M1_CTD_sf"/>
</dbReference>
<dbReference type="Gene3D" id="2.60.40.1730">
    <property type="entry name" value="tricorn interacting facor f3 domain"/>
    <property type="match status" value="1"/>
</dbReference>
<dbReference type="GO" id="GO:0016020">
    <property type="term" value="C:membrane"/>
    <property type="evidence" value="ECO:0007669"/>
    <property type="project" value="TreeGrafter"/>
</dbReference>
<keyword evidence="6" id="KW-0378">Hydrolase</keyword>
<keyword evidence="8" id="KW-0482">Metalloprotease</keyword>
<dbReference type="Pfam" id="PF17900">
    <property type="entry name" value="Peptidase_M1_N"/>
    <property type="match status" value="1"/>
</dbReference>
<sequence>MTEHSKIVLPKQVVPTHYRITLAPNLTDFTFAGDVSISLEVRSPSKSVTMNAAELEIISASVSQQGQSINVSTISLDRDAETLTLSLDEELQVGSAELSASFSGELNDRLLGFYRSRYLNIEGEETFLAATQFESTDARRAFPCWDEPERKAKFDVTLVIAENLIAVSNMPVQSERPIRNGIKSVAFGTTPIMSTYLLAFVVGDLASIEKLSDSGTLMRVWTTRGNEEHGRFALETSLELLDFYNDYFGIPFPLPKLDHIALPDFAAGAMENWGAITYREVALLVDPENSSAGTRQIVAAIISHEMAHMWFGDLVTMRWWNDLWLNESFASWMGDKAVDAIHPEWEMWTQFLTADTASAFSLDGLANSHPIEQEVNNPAEIGQLFDAISYSKGGSILRMLEDYLGPEDFKNGIGDYLNTHSYGNAETQDLWQALGKASGKPVAKVMDSWTKQTGFPVISAKRQDSKLELNQRRFLYENISSDTASEDPTEWYVPFKISSEKAS</sequence>
<reference evidence="11" key="1">
    <citation type="submission" date="2018-05" db="EMBL/GenBank/DDBJ databases">
        <authorList>
            <person name="Lanie J.A."/>
            <person name="Ng W.-L."/>
            <person name="Kazmierczak K.M."/>
            <person name="Andrzejewski T.M."/>
            <person name="Davidsen T.M."/>
            <person name="Wayne K.J."/>
            <person name="Tettelin H."/>
            <person name="Glass J.I."/>
            <person name="Rusch D."/>
            <person name="Podicherti R."/>
            <person name="Tsui H.-C.T."/>
            <person name="Winkler M.E."/>
        </authorList>
    </citation>
    <scope>NUCLEOTIDE SEQUENCE</scope>
</reference>
<proteinExistence type="inferred from homology"/>
<dbReference type="PANTHER" id="PTHR11533">
    <property type="entry name" value="PROTEASE M1 ZINC METALLOPROTEASE"/>
    <property type="match status" value="1"/>
</dbReference>
<dbReference type="InterPro" id="IPR034016">
    <property type="entry name" value="M1_APN-typ"/>
</dbReference>
<evidence type="ECO:0000256" key="2">
    <source>
        <dbReference type="ARBA" id="ARBA00010136"/>
    </source>
</evidence>
<evidence type="ECO:0000259" key="9">
    <source>
        <dbReference type="Pfam" id="PF01433"/>
    </source>
</evidence>
<evidence type="ECO:0000256" key="1">
    <source>
        <dbReference type="ARBA" id="ARBA00001947"/>
    </source>
</evidence>
<dbReference type="GO" id="GO:0042277">
    <property type="term" value="F:peptide binding"/>
    <property type="evidence" value="ECO:0007669"/>
    <property type="project" value="TreeGrafter"/>
</dbReference>
<dbReference type="InterPro" id="IPR045357">
    <property type="entry name" value="Aminopeptidase_N-like_N"/>
</dbReference>
<dbReference type="InterPro" id="IPR042097">
    <property type="entry name" value="Aminopeptidase_N-like_N_sf"/>
</dbReference>
<evidence type="ECO:0000256" key="6">
    <source>
        <dbReference type="ARBA" id="ARBA00022801"/>
    </source>
</evidence>
<dbReference type="GO" id="GO:0006508">
    <property type="term" value="P:proteolysis"/>
    <property type="evidence" value="ECO:0007669"/>
    <property type="project" value="UniProtKB-KW"/>
</dbReference>
<accession>A0A381ZJQ2</accession>
<evidence type="ECO:0000259" key="10">
    <source>
        <dbReference type="Pfam" id="PF17900"/>
    </source>
</evidence>
<dbReference type="SUPFAM" id="SSF55486">
    <property type="entry name" value="Metalloproteases ('zincins'), catalytic domain"/>
    <property type="match status" value="1"/>
</dbReference>
<feature type="non-terminal residue" evidence="11">
    <location>
        <position position="503"/>
    </location>
</feature>
<evidence type="ECO:0000256" key="3">
    <source>
        <dbReference type="ARBA" id="ARBA00022438"/>
    </source>
</evidence>
<dbReference type="FunFam" id="1.10.390.10:FF:000001">
    <property type="entry name" value="Aminopeptidase"/>
    <property type="match status" value="1"/>
</dbReference>
<evidence type="ECO:0000256" key="7">
    <source>
        <dbReference type="ARBA" id="ARBA00022833"/>
    </source>
</evidence>
<feature type="domain" description="Peptidase M1 membrane alanine aminopeptidase" evidence="9">
    <location>
        <begin position="232"/>
        <end position="449"/>
    </location>
</feature>
<protein>
    <submittedName>
        <fullName evidence="11">Uncharacterized protein</fullName>
    </submittedName>
</protein>
<dbReference type="PANTHER" id="PTHR11533:SF174">
    <property type="entry name" value="PUROMYCIN-SENSITIVE AMINOPEPTIDASE-RELATED"/>
    <property type="match status" value="1"/>
</dbReference>
<organism evidence="11">
    <name type="scientific">marine metagenome</name>
    <dbReference type="NCBI Taxonomy" id="408172"/>
    <lineage>
        <taxon>unclassified sequences</taxon>
        <taxon>metagenomes</taxon>
        <taxon>ecological metagenomes</taxon>
    </lineage>
</organism>
<dbReference type="InterPro" id="IPR001930">
    <property type="entry name" value="Peptidase_M1"/>
</dbReference>
<dbReference type="GO" id="GO:0005615">
    <property type="term" value="C:extracellular space"/>
    <property type="evidence" value="ECO:0007669"/>
    <property type="project" value="TreeGrafter"/>
</dbReference>
<name>A0A381ZJQ2_9ZZZZ</name>
<dbReference type="GO" id="GO:0005737">
    <property type="term" value="C:cytoplasm"/>
    <property type="evidence" value="ECO:0007669"/>
    <property type="project" value="TreeGrafter"/>
</dbReference>
<keyword evidence="5" id="KW-0479">Metal-binding</keyword>
<comment type="cofactor">
    <cofactor evidence="1">
        <name>Zn(2+)</name>
        <dbReference type="ChEBI" id="CHEBI:29105"/>
    </cofactor>
</comment>
<keyword evidence="4" id="KW-0645">Protease</keyword>
<dbReference type="EMBL" id="UINC01021560">
    <property type="protein sequence ID" value="SVA89364.1"/>
    <property type="molecule type" value="Genomic_DNA"/>
</dbReference>
<dbReference type="Gene3D" id="2.60.40.1910">
    <property type="match status" value="1"/>
</dbReference>
<keyword evidence="7" id="KW-0862">Zinc</keyword>
<dbReference type="GO" id="GO:0008270">
    <property type="term" value="F:zinc ion binding"/>
    <property type="evidence" value="ECO:0007669"/>
    <property type="project" value="InterPro"/>
</dbReference>
<evidence type="ECO:0000256" key="4">
    <source>
        <dbReference type="ARBA" id="ARBA00022670"/>
    </source>
</evidence>
<gene>
    <name evidence="11" type="ORF">METZ01_LOCUS142218</name>
</gene>
<dbReference type="Pfam" id="PF01433">
    <property type="entry name" value="Peptidase_M1"/>
    <property type="match status" value="1"/>
</dbReference>
<evidence type="ECO:0000313" key="11">
    <source>
        <dbReference type="EMBL" id="SVA89364.1"/>
    </source>
</evidence>
<dbReference type="GO" id="GO:0043171">
    <property type="term" value="P:peptide catabolic process"/>
    <property type="evidence" value="ECO:0007669"/>
    <property type="project" value="TreeGrafter"/>
</dbReference>
<dbReference type="PRINTS" id="PR00756">
    <property type="entry name" value="ALADIPTASE"/>
</dbReference>
<dbReference type="CDD" id="cd09601">
    <property type="entry name" value="M1_APN-Q_like"/>
    <property type="match status" value="1"/>
</dbReference>
<comment type="similarity">
    <text evidence="2">Belongs to the peptidase M1 family.</text>
</comment>
<dbReference type="Gene3D" id="1.10.390.10">
    <property type="entry name" value="Neutral Protease Domain 2"/>
    <property type="match status" value="1"/>
</dbReference>
<dbReference type="AlphaFoldDB" id="A0A381ZJQ2"/>
<dbReference type="InterPro" id="IPR050344">
    <property type="entry name" value="Peptidase_M1_aminopeptidases"/>
</dbReference>
<dbReference type="SUPFAM" id="SSF63737">
    <property type="entry name" value="Leukotriene A4 hydrolase N-terminal domain"/>
    <property type="match status" value="1"/>
</dbReference>
<dbReference type="GO" id="GO:0070006">
    <property type="term" value="F:metalloaminopeptidase activity"/>
    <property type="evidence" value="ECO:0007669"/>
    <property type="project" value="TreeGrafter"/>
</dbReference>
<keyword evidence="3" id="KW-0031">Aminopeptidase</keyword>
<feature type="domain" description="Aminopeptidase N-like N-terminal" evidence="10">
    <location>
        <begin position="14"/>
        <end position="197"/>
    </location>
</feature>
<evidence type="ECO:0000256" key="5">
    <source>
        <dbReference type="ARBA" id="ARBA00022723"/>
    </source>
</evidence>
<evidence type="ECO:0000256" key="8">
    <source>
        <dbReference type="ARBA" id="ARBA00023049"/>
    </source>
</evidence>